<keyword evidence="2" id="KW-1185">Reference proteome</keyword>
<proteinExistence type="predicted"/>
<organism evidence="1 2">
    <name type="scientific">Actinocrispum wychmicini</name>
    <dbReference type="NCBI Taxonomy" id="1213861"/>
    <lineage>
        <taxon>Bacteria</taxon>
        <taxon>Bacillati</taxon>
        <taxon>Actinomycetota</taxon>
        <taxon>Actinomycetes</taxon>
        <taxon>Pseudonocardiales</taxon>
        <taxon>Pseudonocardiaceae</taxon>
        <taxon>Actinocrispum</taxon>
    </lineage>
</organism>
<reference evidence="1 2" key="1">
    <citation type="submission" date="2019-03" db="EMBL/GenBank/DDBJ databases">
        <title>Genomic Encyclopedia of Type Strains, Phase IV (KMG-IV): sequencing the most valuable type-strain genomes for metagenomic binning, comparative biology and taxonomic classification.</title>
        <authorList>
            <person name="Goeker M."/>
        </authorList>
    </citation>
    <scope>NUCLEOTIDE SEQUENCE [LARGE SCALE GENOMIC DNA]</scope>
    <source>
        <strain evidence="1 2">DSM 45934</strain>
    </source>
</reference>
<dbReference type="Pfam" id="PF05960">
    <property type="entry name" value="DUF885"/>
    <property type="match status" value="1"/>
</dbReference>
<dbReference type="InterPro" id="IPR010281">
    <property type="entry name" value="DUF885"/>
</dbReference>
<dbReference type="PANTHER" id="PTHR33361">
    <property type="entry name" value="GLR0591 PROTEIN"/>
    <property type="match status" value="1"/>
</dbReference>
<dbReference type="RefSeq" id="WP_132126155.1">
    <property type="nucleotide sequence ID" value="NZ_SLWS01000021.1"/>
</dbReference>
<dbReference type="Proteomes" id="UP000295680">
    <property type="component" value="Unassembled WGS sequence"/>
</dbReference>
<evidence type="ECO:0000313" key="1">
    <source>
        <dbReference type="EMBL" id="TCO45264.1"/>
    </source>
</evidence>
<accession>A0A4R2IJZ2</accession>
<dbReference type="PANTHER" id="PTHR33361:SF2">
    <property type="entry name" value="DUF885 DOMAIN-CONTAINING PROTEIN"/>
    <property type="match status" value="1"/>
</dbReference>
<dbReference type="AlphaFoldDB" id="A0A4R2IJZ2"/>
<sequence length="503" mass="54881">MDSTSVADRYLAELAVWDPIAAQALGQDPHVLVPDLSPEAFAAKEAIAREALTRLSTNDILGAALEDRLEADIALSEAGFTTRLLAPLFTPVHLVRRVIADLPRDHPARIEDNLAAVPAALAGYQDTLRASAARGHIAPRRQALLVARQSESWVDFYRDLPGGQAAATATVEFARFLTNELAPLAPSEDAVGTDLYTRTARAFLGTTIDLADTYAYGWAELRRLSAEIADVAREISPDGVDAAIAELDQSQGPAVLGWLRDRVAATTDALDGTHFDIPPATRNVECHIDATAGVMYYVPPDPQLTRPGRVYWTPDSTATWRAVTTLHHESLPGHHLQHAIAMTQPLHPWQRALCHVHGYAEGWAHYAEHLADELGLITGPAERLGLLLGRMWRAARVVIDIGLHVGPAIPAGTGFTEAETWTPAVARQFLVDVARLDPTSARFEVDRYLGWPAQALAFTTGARLWHEIRAAYHHTDLKRFHMDALRLGPMGLDPLRAALTSRS</sequence>
<gene>
    <name evidence="1" type="ORF">EV192_12128</name>
</gene>
<name>A0A4R2IJZ2_9PSEU</name>
<dbReference type="EMBL" id="SLWS01000021">
    <property type="protein sequence ID" value="TCO45264.1"/>
    <property type="molecule type" value="Genomic_DNA"/>
</dbReference>
<evidence type="ECO:0000313" key="2">
    <source>
        <dbReference type="Proteomes" id="UP000295680"/>
    </source>
</evidence>
<protein>
    <submittedName>
        <fullName evidence="1">Uncharacterized protein (DUF885 family)</fullName>
    </submittedName>
</protein>
<comment type="caution">
    <text evidence="1">The sequence shown here is derived from an EMBL/GenBank/DDBJ whole genome shotgun (WGS) entry which is preliminary data.</text>
</comment>
<dbReference type="OrthoDB" id="9760040at2"/>